<gene>
    <name evidence="1" type="ORF">AN2V17_30640</name>
</gene>
<dbReference type="Proteomes" id="UP001374599">
    <property type="component" value="Unassembled WGS sequence"/>
</dbReference>
<reference evidence="1" key="1">
    <citation type="submission" date="2023-09" db="EMBL/GenBank/DDBJ databases">
        <title>Vallitalea sediminicola and Vallitalea maricola sp. nov., anaerobic bacteria isolated from marine sediment.</title>
        <authorList>
            <person name="Hirano S."/>
            <person name="Maeda A."/>
            <person name="Terahara T."/>
            <person name="Mori K."/>
            <person name="Hamada M."/>
            <person name="Matsumoto R."/>
            <person name="Kobayashi T."/>
        </authorList>
    </citation>
    <scope>NUCLEOTIDE SEQUENCE</scope>
    <source>
        <strain evidence="1">AN17-2</strain>
    </source>
</reference>
<comment type="caution">
    <text evidence="1">The sequence shown here is derived from an EMBL/GenBank/DDBJ whole genome shotgun (WGS) entry which is preliminary data.</text>
</comment>
<proteinExistence type="predicted"/>
<organism evidence="1 2">
    <name type="scientific">Vallitalea maricola</name>
    <dbReference type="NCBI Taxonomy" id="3074433"/>
    <lineage>
        <taxon>Bacteria</taxon>
        <taxon>Bacillati</taxon>
        <taxon>Bacillota</taxon>
        <taxon>Clostridia</taxon>
        <taxon>Lachnospirales</taxon>
        <taxon>Vallitaleaceae</taxon>
        <taxon>Vallitalea</taxon>
    </lineage>
</organism>
<evidence type="ECO:0000313" key="1">
    <source>
        <dbReference type="EMBL" id="GMQ63828.1"/>
    </source>
</evidence>
<name>A0ACB5UMT5_9FIRM</name>
<keyword evidence="2" id="KW-1185">Reference proteome</keyword>
<evidence type="ECO:0000313" key="2">
    <source>
        <dbReference type="Proteomes" id="UP001374599"/>
    </source>
</evidence>
<accession>A0ACB5UMT5</accession>
<sequence length="285" mass="32686">MIHLIDNIKIPDTMGKILQYIDTNTESFLDSYERAYEVAYMLYNLSPAVLHAYFGDDGYEVDYTPELFYDDIPFELIPFSYNGYDGLNYSWVNLAPELNNDDYMCVSFAPGENGAQWLGNNTAQALTNILKAQLKDRKITNPNRLSKKEKKQWDNLVEVIGIDVDNNLKIESGGRINSTIKPIIPENYKYVQTMDGIGVLAQKRFFKNEDLSLAELLVSESYLDIAKKYLLSNHAASALIVLKNARQKNGNSIELMQLYKTAYEQLGRENHAKRLEIWLNKTVRI</sequence>
<dbReference type="EMBL" id="BTPU01000053">
    <property type="protein sequence ID" value="GMQ63828.1"/>
    <property type="molecule type" value="Genomic_DNA"/>
</dbReference>
<protein>
    <submittedName>
        <fullName evidence="1">Uncharacterized protein</fullName>
    </submittedName>
</protein>